<accession>A0ABR2SES0</accession>
<dbReference type="PANTHER" id="PTHR11709">
    <property type="entry name" value="MULTI-COPPER OXIDASE"/>
    <property type="match status" value="1"/>
</dbReference>
<dbReference type="Proteomes" id="UP001396334">
    <property type="component" value="Unassembled WGS sequence"/>
</dbReference>
<dbReference type="Pfam" id="PF00394">
    <property type="entry name" value="Cu-oxidase"/>
    <property type="match status" value="1"/>
</dbReference>
<dbReference type="Gene3D" id="2.60.40.420">
    <property type="entry name" value="Cupredoxins - blue copper proteins"/>
    <property type="match status" value="2"/>
</dbReference>
<evidence type="ECO:0000259" key="4">
    <source>
        <dbReference type="Pfam" id="PF07732"/>
    </source>
</evidence>
<feature type="domain" description="Plastocyanin-like" evidence="3">
    <location>
        <begin position="157"/>
        <end position="293"/>
    </location>
</feature>
<proteinExistence type="inferred from homology"/>
<comment type="similarity">
    <text evidence="1">Belongs to the multicopper oxidase family.</text>
</comment>
<evidence type="ECO:0000313" key="5">
    <source>
        <dbReference type="EMBL" id="KAK9023698.1"/>
    </source>
</evidence>
<evidence type="ECO:0000256" key="2">
    <source>
        <dbReference type="SAM" id="SignalP"/>
    </source>
</evidence>
<protein>
    <recommendedName>
        <fullName evidence="7">Laccase</fullName>
    </recommendedName>
</protein>
<evidence type="ECO:0000313" key="6">
    <source>
        <dbReference type="Proteomes" id="UP001396334"/>
    </source>
</evidence>
<feature type="signal peptide" evidence="2">
    <location>
        <begin position="1"/>
        <end position="29"/>
    </location>
</feature>
<feature type="chain" id="PRO_5046617119" description="Laccase" evidence="2">
    <location>
        <begin position="30"/>
        <end position="297"/>
    </location>
</feature>
<reference evidence="5 6" key="1">
    <citation type="journal article" date="2024" name="G3 (Bethesda)">
        <title>Genome assembly of Hibiscus sabdariffa L. provides insights into metabolisms of medicinal natural products.</title>
        <authorList>
            <person name="Kim T."/>
        </authorList>
    </citation>
    <scope>NUCLEOTIDE SEQUENCE [LARGE SCALE GENOMIC DNA]</scope>
    <source>
        <strain evidence="5">TK-2024</strain>
        <tissue evidence="5">Old leaves</tissue>
    </source>
</reference>
<organism evidence="5 6">
    <name type="scientific">Hibiscus sabdariffa</name>
    <name type="common">roselle</name>
    <dbReference type="NCBI Taxonomy" id="183260"/>
    <lineage>
        <taxon>Eukaryota</taxon>
        <taxon>Viridiplantae</taxon>
        <taxon>Streptophyta</taxon>
        <taxon>Embryophyta</taxon>
        <taxon>Tracheophyta</taxon>
        <taxon>Spermatophyta</taxon>
        <taxon>Magnoliopsida</taxon>
        <taxon>eudicotyledons</taxon>
        <taxon>Gunneridae</taxon>
        <taxon>Pentapetalae</taxon>
        <taxon>rosids</taxon>
        <taxon>malvids</taxon>
        <taxon>Malvales</taxon>
        <taxon>Malvaceae</taxon>
        <taxon>Malvoideae</taxon>
        <taxon>Hibiscus</taxon>
    </lineage>
</organism>
<name>A0ABR2SES0_9ROSI</name>
<evidence type="ECO:0000256" key="1">
    <source>
        <dbReference type="ARBA" id="ARBA00010609"/>
    </source>
</evidence>
<evidence type="ECO:0008006" key="7">
    <source>
        <dbReference type="Google" id="ProtNLM"/>
    </source>
</evidence>
<keyword evidence="6" id="KW-1185">Reference proteome</keyword>
<keyword evidence="2" id="KW-0732">Signal</keyword>
<dbReference type="SUPFAM" id="SSF49503">
    <property type="entry name" value="Cupredoxins"/>
    <property type="match status" value="2"/>
</dbReference>
<dbReference type="InterPro" id="IPR045087">
    <property type="entry name" value="Cu-oxidase_fam"/>
</dbReference>
<gene>
    <name evidence="5" type="ORF">V6N11_003904</name>
</gene>
<dbReference type="InterPro" id="IPR011707">
    <property type="entry name" value="Cu-oxidase-like_N"/>
</dbReference>
<dbReference type="PANTHER" id="PTHR11709:SF258">
    <property type="entry name" value="LACCASE-12-LIKE"/>
    <property type="match status" value="1"/>
</dbReference>
<comment type="caution">
    <text evidence="5">The sequence shown here is derived from an EMBL/GenBank/DDBJ whole genome shotgun (WGS) entry which is preliminary data.</text>
</comment>
<feature type="domain" description="Plastocyanin-like" evidence="4">
    <location>
        <begin position="39"/>
        <end position="143"/>
    </location>
</feature>
<sequence length="297" mass="32918">MGEKMGFQNQGFMRLSGLLFLSILVLCRADVQYYDFFLQESQFTKLCSTKNVLTVNGSFPGPEIRVQRGDTVFVNVHNQGNSAVSIKWEGVENSTAGSNDLIQPGRNFTYEIELNDEIGTLWWHATSAWASATVHGAFIVLPAANEDYPFPAPDHDQTIIIGEWFRQELTEANQTIAPGQADAYTINGHPGETTGCSNDTTFEYQVDYQGLYLVRVINAVNETMVFGIASHSLTIVGQRGAYSRRSFTNSLTLAPYQVIDVLFCANQNLGHYYITARPSSSTTRSTTGILRYTTTST</sequence>
<dbReference type="InterPro" id="IPR008972">
    <property type="entry name" value="Cupredoxin"/>
</dbReference>
<dbReference type="Pfam" id="PF07732">
    <property type="entry name" value="Cu-oxidase_3"/>
    <property type="match status" value="1"/>
</dbReference>
<dbReference type="InterPro" id="IPR001117">
    <property type="entry name" value="Cu-oxidase_2nd"/>
</dbReference>
<evidence type="ECO:0000259" key="3">
    <source>
        <dbReference type="Pfam" id="PF00394"/>
    </source>
</evidence>
<dbReference type="EMBL" id="JBBPBN010000015">
    <property type="protein sequence ID" value="KAK9023698.1"/>
    <property type="molecule type" value="Genomic_DNA"/>
</dbReference>